<evidence type="ECO:0008006" key="3">
    <source>
        <dbReference type="Google" id="ProtNLM"/>
    </source>
</evidence>
<dbReference type="RefSeq" id="WP_204414561.1">
    <property type="nucleotide sequence ID" value="NZ_JAFBED010000002.1"/>
</dbReference>
<dbReference type="EMBL" id="JAFBED010000002">
    <property type="protein sequence ID" value="MBM7619498.1"/>
    <property type="molecule type" value="Genomic_DNA"/>
</dbReference>
<organism evidence="1 2">
    <name type="scientific">Sutcliffiella tianshenii</name>
    <dbReference type="NCBI Taxonomy" id="1463404"/>
    <lineage>
        <taxon>Bacteria</taxon>
        <taxon>Bacillati</taxon>
        <taxon>Bacillota</taxon>
        <taxon>Bacilli</taxon>
        <taxon>Bacillales</taxon>
        <taxon>Bacillaceae</taxon>
        <taxon>Sutcliffiella</taxon>
    </lineage>
</organism>
<dbReference type="Proteomes" id="UP000737402">
    <property type="component" value="Unassembled WGS sequence"/>
</dbReference>
<proteinExistence type="predicted"/>
<reference evidence="1 2" key="1">
    <citation type="submission" date="2021-01" db="EMBL/GenBank/DDBJ databases">
        <title>Genomic Encyclopedia of Type Strains, Phase IV (KMG-IV): sequencing the most valuable type-strain genomes for metagenomic binning, comparative biology and taxonomic classification.</title>
        <authorList>
            <person name="Goeker M."/>
        </authorList>
    </citation>
    <scope>NUCLEOTIDE SEQUENCE [LARGE SCALE GENOMIC DNA]</scope>
    <source>
        <strain evidence="1 2">DSM 25879</strain>
    </source>
</reference>
<keyword evidence="2" id="KW-1185">Reference proteome</keyword>
<comment type="caution">
    <text evidence="1">The sequence shown here is derived from an EMBL/GenBank/DDBJ whole genome shotgun (WGS) entry which is preliminary data.</text>
</comment>
<dbReference type="Pfam" id="PF17334">
    <property type="entry name" value="CsgA"/>
    <property type="match status" value="1"/>
</dbReference>
<accession>A0ABS2NYK9</accession>
<evidence type="ECO:0000313" key="1">
    <source>
        <dbReference type="EMBL" id="MBM7619498.1"/>
    </source>
</evidence>
<evidence type="ECO:0000313" key="2">
    <source>
        <dbReference type="Proteomes" id="UP000737402"/>
    </source>
</evidence>
<name>A0ABS2NYK9_9BACI</name>
<sequence>MNKPLAYLQEVLSSYGEDRKMANSIILKMHETRYMSTASFIKELNEEQIQFLNHSLPDEMNHALESEDFPRLQQLNEVYELL</sequence>
<dbReference type="InterPro" id="IPR020255">
    <property type="entry name" value="CsgA"/>
</dbReference>
<gene>
    <name evidence="1" type="ORF">JOC95_001347</name>
</gene>
<protein>
    <recommendedName>
        <fullName evidence="3">Antitoxin</fullName>
    </recommendedName>
</protein>